<evidence type="ECO:0000313" key="2">
    <source>
        <dbReference type="EMBL" id="ABO48398.1"/>
    </source>
</evidence>
<reference evidence="2" key="1">
    <citation type="submission" date="2007-03" db="EMBL/GenBank/DDBJ databases">
        <title>Sequence characterization of a virus closely related to Murine gammaherpesvirus 68.</title>
        <authorList>
            <person name="Milligan S."/>
            <person name="Cunningham C."/>
            <person name="Efstathiou S."/>
            <person name="Chastel O."/>
            <person name="Davison A.J."/>
        </authorList>
    </citation>
    <scope>NUCLEOTIDE SEQUENCE</scope>
    <source>
        <strain evidence="2">Brest/An711</strain>
    </source>
</reference>
<reference evidence="2" key="2">
    <citation type="journal article" date="2010" name="J. Gen. Virol.">
        <title>Characterization of a novel wood mouse virus related to murid herpesvirus 4.</title>
        <authorList>
            <person name="Hughes D.J."/>
            <person name="Kipar A."/>
            <person name="Milligan S.G."/>
            <person name="Cunningham C."/>
            <person name="Sanders M."/>
            <person name="Quail M.A."/>
            <person name="Rajandream M.A."/>
            <person name="Efstathiou S."/>
            <person name="Bowden R.J."/>
            <person name="Chastel C."/>
            <person name="Bennett M."/>
            <person name="Sample J.T."/>
            <person name="Barrell B."/>
            <person name="Davison A.J."/>
            <person name="Stewart J.P."/>
        </authorList>
    </citation>
    <scope>NUCLEOTIDE SEQUENCE</scope>
    <source>
        <strain evidence="2">Brest/An711</strain>
    </source>
</reference>
<accession>D0PPA7</accession>
<sequence length="284" mass="31827">MSTKPPTNIGASDMLGRYVIVGKPMSPGVQALLSKILFKDKLNTLSSTELRLLHAIICHLYNFAINCYLLKYALYNTGTYDNGVLGRKVPIQFWSLLYEVCLESGLTQKDLSDETVAASLWYRLNTAEDGKLCGFCEKIFQKLGLTHHVTLDLVNLRDGNLLYNLGSAVPCRLLMCLLFCLRNWGAQGSEQWVRHYVGKFFLLYLILAGYLLPRKECVEFAATQSYAGLIETICADILTFKGAQATRPPPMNYLEELDQLFIFNNSFISYTTATVTGSAPNTQK</sequence>
<protein>
    <submittedName>
        <fullName evidence="2">Regulatory protein</fullName>
    </submittedName>
</protein>
<dbReference type="EMBL" id="EF495130">
    <property type="protein sequence ID" value="ABO48398.1"/>
    <property type="molecule type" value="Genomic_DNA"/>
</dbReference>
<dbReference type="Pfam" id="PF03049">
    <property type="entry name" value="Herpes_UL79"/>
    <property type="match status" value="1"/>
</dbReference>
<dbReference type="InterPro" id="IPR004290">
    <property type="entry name" value="Herpes_UL79"/>
</dbReference>
<evidence type="ECO:0000256" key="1">
    <source>
        <dbReference type="ARBA" id="ARBA00005714"/>
    </source>
</evidence>
<name>D0PPA7_9GAMA</name>
<comment type="similarity">
    <text evidence="1">Belongs to the herpesviridae UL79 family.</text>
</comment>
<proteinExistence type="inferred from homology"/>
<organism evidence="2">
    <name type="scientific">Wood mouse herpesvirus</name>
    <dbReference type="NCBI Taxonomy" id="432370"/>
    <lineage>
        <taxon>Viruses</taxon>
        <taxon>Duplodnaviria</taxon>
        <taxon>Heunggongvirae</taxon>
        <taxon>Peploviricota</taxon>
        <taxon>Herviviricetes</taxon>
        <taxon>Herpesvirales</taxon>
        <taxon>Orthoherpesviridae</taxon>
        <taxon>Gammaherpesvirinae</taxon>
        <taxon>Rhadinovirus</taxon>
        <taxon>Rhadinovirus muridgamma7</taxon>
        <taxon>Murid gammaherpesvirus 7</taxon>
    </lineage>
</organism>